<accession>A0ABQ2BRK6</accession>
<evidence type="ECO:0000259" key="2">
    <source>
        <dbReference type="Pfam" id="PF13229"/>
    </source>
</evidence>
<evidence type="ECO:0000256" key="1">
    <source>
        <dbReference type="SAM" id="SignalP"/>
    </source>
</evidence>
<keyword evidence="4" id="KW-1185">Reference proteome</keyword>
<dbReference type="Proteomes" id="UP000615455">
    <property type="component" value="Unassembled WGS sequence"/>
</dbReference>
<dbReference type="SUPFAM" id="SSF51126">
    <property type="entry name" value="Pectin lyase-like"/>
    <property type="match status" value="1"/>
</dbReference>
<dbReference type="Gene3D" id="2.160.20.10">
    <property type="entry name" value="Single-stranded right-handed beta-helix, Pectin lyase-like"/>
    <property type="match status" value="2"/>
</dbReference>
<protein>
    <recommendedName>
        <fullName evidence="2">Right handed beta helix domain-containing protein</fullName>
    </recommendedName>
</protein>
<sequence>MTKNAVSIFLLVMFSFQIFMVNASSEEIANPRTYNLELTRWHIYNDGTHPVETTTGINKALQWSHEQGYQVFKVPAGTYLISKGTGPNDSQAQINMVSQMTFLLDDAAVIQKESNGFENYRTFYVGYGVNNATIKGGTLKGDKDTHNYSKKDNSSSYGTHEFGSGISSEGAYQLTIDGVRTTHFTGDGISINGSIVGIEGTYGKSYLRGDIDPLGKFIPSTSKIRSKTAVDLTNPLFKGRQYFAYEQPQAASSNQYDVYFYNKDGKYVSAVKQIRFGIDLVQIPSNASSFYPVFSSTDLANFFVKLFSNDVSRNVTIKNSESAFNRRQGISLVGVDGIEITNNKIHDIQGTAPQYGIDSEAGGFFPNKNITINNNRFYDNKGGDIVFADGDTATISNNLFESNINVYIYKAFPNTVVKNNTFHQGGLTMAGTGVADQNTFHNAEVNLLATSNTLTNATFINSNLNLNNTDPFGSKVDQITMTNTDTSVSTSLNVGNRPVRLSNVTIKGLTKLSALGGKGTDQNIYDQVVVQDYNAYNGTTLPAGTYNKCKFTSTTNESVGLGINQAGKYVFNDCSFHSLGKIFTINEMYGEPDIIFNNADFKISNDVGYAAAIYIQGVKQLSILGSIFNATNLTATKTPLIKVGSIAGATKPSKVKGFTIKNSQIITNKPLHGIDTTDAGTGAPAYTIAYNTLQVAIMKLKTNDMKTSNNELTN</sequence>
<evidence type="ECO:0000313" key="3">
    <source>
        <dbReference type="EMBL" id="GGI45065.1"/>
    </source>
</evidence>
<feature type="signal peptide" evidence="1">
    <location>
        <begin position="1"/>
        <end position="23"/>
    </location>
</feature>
<organism evidence="3 4">
    <name type="scientific">Paenibacillus marchantiophytorum</name>
    <dbReference type="NCBI Taxonomy" id="1619310"/>
    <lineage>
        <taxon>Bacteria</taxon>
        <taxon>Bacillati</taxon>
        <taxon>Bacillota</taxon>
        <taxon>Bacilli</taxon>
        <taxon>Bacillales</taxon>
        <taxon>Paenibacillaceae</taxon>
        <taxon>Paenibacillus</taxon>
    </lineage>
</organism>
<dbReference type="InterPro" id="IPR039448">
    <property type="entry name" value="Beta_helix"/>
</dbReference>
<dbReference type="RefSeq" id="WP_189008481.1">
    <property type="nucleotide sequence ID" value="NZ_BMHE01000003.1"/>
</dbReference>
<dbReference type="InterPro" id="IPR006626">
    <property type="entry name" value="PbH1"/>
</dbReference>
<feature type="chain" id="PRO_5045433620" description="Right handed beta helix domain-containing protein" evidence="1">
    <location>
        <begin position="24"/>
        <end position="714"/>
    </location>
</feature>
<feature type="domain" description="Right handed beta helix" evidence="2">
    <location>
        <begin position="312"/>
        <end position="463"/>
    </location>
</feature>
<keyword evidence="1" id="KW-0732">Signal</keyword>
<gene>
    <name evidence="3" type="ORF">GCM10008018_10230</name>
</gene>
<dbReference type="InterPro" id="IPR011050">
    <property type="entry name" value="Pectin_lyase_fold/virulence"/>
</dbReference>
<name>A0ABQ2BRK6_9BACL</name>
<dbReference type="SMART" id="SM00710">
    <property type="entry name" value="PbH1"/>
    <property type="match status" value="8"/>
</dbReference>
<comment type="caution">
    <text evidence="3">The sequence shown here is derived from an EMBL/GenBank/DDBJ whole genome shotgun (WGS) entry which is preliminary data.</text>
</comment>
<dbReference type="Pfam" id="PF13229">
    <property type="entry name" value="Beta_helix"/>
    <property type="match status" value="1"/>
</dbReference>
<proteinExistence type="predicted"/>
<evidence type="ECO:0000313" key="4">
    <source>
        <dbReference type="Proteomes" id="UP000615455"/>
    </source>
</evidence>
<reference evidence="4" key="1">
    <citation type="journal article" date="2019" name="Int. J. Syst. Evol. Microbiol.">
        <title>The Global Catalogue of Microorganisms (GCM) 10K type strain sequencing project: providing services to taxonomists for standard genome sequencing and annotation.</title>
        <authorList>
            <consortium name="The Broad Institute Genomics Platform"/>
            <consortium name="The Broad Institute Genome Sequencing Center for Infectious Disease"/>
            <person name="Wu L."/>
            <person name="Ma J."/>
        </authorList>
    </citation>
    <scope>NUCLEOTIDE SEQUENCE [LARGE SCALE GENOMIC DNA]</scope>
    <source>
        <strain evidence="4">CGMCC 1.15043</strain>
    </source>
</reference>
<dbReference type="InterPro" id="IPR012334">
    <property type="entry name" value="Pectin_lyas_fold"/>
</dbReference>
<dbReference type="EMBL" id="BMHE01000003">
    <property type="protein sequence ID" value="GGI45065.1"/>
    <property type="molecule type" value="Genomic_DNA"/>
</dbReference>